<protein>
    <submittedName>
        <fullName evidence="2">Uncharacterized protein LOC142166890</fullName>
    </submittedName>
</protein>
<reference evidence="2" key="2">
    <citation type="submission" date="2025-08" db="UniProtKB">
        <authorList>
            <consortium name="RefSeq"/>
        </authorList>
    </citation>
    <scope>IDENTIFICATION</scope>
    <source>
        <tissue evidence="2">Leaf</tissue>
    </source>
</reference>
<organism evidence="1 2">
    <name type="scientific">Nicotiana tabacum</name>
    <name type="common">Common tobacco</name>
    <dbReference type="NCBI Taxonomy" id="4097"/>
    <lineage>
        <taxon>Eukaryota</taxon>
        <taxon>Viridiplantae</taxon>
        <taxon>Streptophyta</taxon>
        <taxon>Embryophyta</taxon>
        <taxon>Tracheophyta</taxon>
        <taxon>Spermatophyta</taxon>
        <taxon>Magnoliopsida</taxon>
        <taxon>eudicotyledons</taxon>
        <taxon>Gunneridae</taxon>
        <taxon>Pentapetalae</taxon>
        <taxon>asterids</taxon>
        <taxon>lamiids</taxon>
        <taxon>Solanales</taxon>
        <taxon>Solanaceae</taxon>
        <taxon>Nicotianoideae</taxon>
        <taxon>Nicotianeae</taxon>
        <taxon>Nicotiana</taxon>
    </lineage>
</organism>
<evidence type="ECO:0000313" key="2">
    <source>
        <dbReference type="RefSeq" id="XP_075082700.1"/>
    </source>
</evidence>
<dbReference type="Proteomes" id="UP000790787">
    <property type="component" value="Chromosome 2"/>
</dbReference>
<sequence>MMMVIKLVGGIYFEHINTYASQANLEEEVKKNFWEDLDEVVRANSSFPKKEEQPVTFYSIVAKNQIDYLLLRKGDIILCKDCRVIPSENLTTQHKLFVIDLEIKKERKNRSFCDEPKIKWGGLTIDRAQELGQKSLAIGAWRSSKDASSMWDRTASYIREAAREWNREVQQNVKAKEVAYEKLMESIDGEDKRTLRERYKAAKKEAKLAVRAAKTTVLERLYNELEFKGGDC</sequence>
<name>A0AC58SCJ6_TOBAC</name>
<dbReference type="RefSeq" id="XP_075082700.1">
    <property type="nucleotide sequence ID" value="XM_075226599.1"/>
</dbReference>
<gene>
    <name evidence="2" type="primary">LOC142166890</name>
</gene>
<accession>A0AC58SCJ6</accession>
<keyword evidence="1" id="KW-1185">Reference proteome</keyword>
<evidence type="ECO:0000313" key="1">
    <source>
        <dbReference type="Proteomes" id="UP000790787"/>
    </source>
</evidence>
<reference evidence="1" key="1">
    <citation type="journal article" date="2014" name="Nat. Commun.">
        <title>The tobacco genome sequence and its comparison with those of tomato and potato.</title>
        <authorList>
            <person name="Sierro N."/>
            <person name="Battey J.N."/>
            <person name="Ouadi S."/>
            <person name="Bakaher N."/>
            <person name="Bovet L."/>
            <person name="Willig A."/>
            <person name="Goepfert S."/>
            <person name="Peitsch M.C."/>
            <person name="Ivanov N.V."/>
        </authorList>
    </citation>
    <scope>NUCLEOTIDE SEQUENCE [LARGE SCALE GENOMIC DNA]</scope>
</reference>
<proteinExistence type="predicted"/>